<gene>
    <name evidence="2" type="ORF">GPX89_28500</name>
</gene>
<evidence type="ECO:0000256" key="1">
    <source>
        <dbReference type="SAM" id="SignalP"/>
    </source>
</evidence>
<keyword evidence="1" id="KW-0732">Signal</keyword>
<accession>A0A7K1V3G0</accession>
<keyword evidence="3" id="KW-1185">Reference proteome</keyword>
<sequence length="91" mass="8790">MKRLILAVASATALGGAAAAMAAPASAAIPPGVSCAGPACFNSTDEPQTVFGTEICQSGPQYAVSVVVPPNGSAVLPGYACPNGQPAGLVY</sequence>
<feature type="signal peptide" evidence="1">
    <location>
        <begin position="1"/>
        <end position="22"/>
    </location>
</feature>
<comment type="caution">
    <text evidence="2">The sequence shown here is derived from an EMBL/GenBank/DDBJ whole genome shotgun (WGS) entry which is preliminary data.</text>
</comment>
<protein>
    <recommendedName>
        <fullName evidence="4">Secreted protein</fullName>
    </recommendedName>
</protein>
<dbReference type="AlphaFoldDB" id="A0A7K1V3G0"/>
<dbReference type="EMBL" id="WRPP01000006">
    <property type="protein sequence ID" value="MVU81173.1"/>
    <property type="molecule type" value="Genomic_DNA"/>
</dbReference>
<proteinExistence type="predicted"/>
<organism evidence="2 3">
    <name type="scientific">Nocardia terrae</name>
    <dbReference type="NCBI Taxonomy" id="2675851"/>
    <lineage>
        <taxon>Bacteria</taxon>
        <taxon>Bacillati</taxon>
        <taxon>Actinomycetota</taxon>
        <taxon>Actinomycetes</taxon>
        <taxon>Mycobacteriales</taxon>
        <taxon>Nocardiaceae</taxon>
        <taxon>Nocardia</taxon>
    </lineage>
</organism>
<dbReference type="RefSeq" id="WP_157390795.1">
    <property type="nucleotide sequence ID" value="NZ_WRPP01000006.1"/>
</dbReference>
<feature type="chain" id="PRO_5039445724" description="Secreted protein" evidence="1">
    <location>
        <begin position="23"/>
        <end position="91"/>
    </location>
</feature>
<name>A0A7K1V3G0_9NOCA</name>
<dbReference type="Proteomes" id="UP000466794">
    <property type="component" value="Unassembled WGS sequence"/>
</dbReference>
<evidence type="ECO:0000313" key="2">
    <source>
        <dbReference type="EMBL" id="MVU81173.1"/>
    </source>
</evidence>
<evidence type="ECO:0000313" key="3">
    <source>
        <dbReference type="Proteomes" id="UP000466794"/>
    </source>
</evidence>
<reference evidence="2 3" key="1">
    <citation type="submission" date="2019-12" db="EMBL/GenBank/DDBJ databases">
        <title>Nocardia sp. nov. ET3-3 isolated from soil.</title>
        <authorList>
            <person name="Kanchanasin P."/>
            <person name="Tanasupawat S."/>
            <person name="Yuki M."/>
            <person name="Kudo T."/>
        </authorList>
    </citation>
    <scope>NUCLEOTIDE SEQUENCE [LARGE SCALE GENOMIC DNA]</scope>
    <source>
        <strain evidence="2 3">ET3-3</strain>
    </source>
</reference>
<evidence type="ECO:0008006" key="4">
    <source>
        <dbReference type="Google" id="ProtNLM"/>
    </source>
</evidence>